<evidence type="ECO:0000313" key="10">
    <source>
        <dbReference type="Proteomes" id="UP000502823"/>
    </source>
</evidence>
<dbReference type="PANTHER" id="PTHR12585">
    <property type="entry name" value="SCC1 / RAD21 FAMILY MEMBER"/>
    <property type="match status" value="1"/>
</dbReference>
<keyword evidence="4" id="KW-0158">Chromosome</keyword>
<dbReference type="InterPro" id="IPR023093">
    <property type="entry name" value="ScpA-like_C"/>
</dbReference>
<accession>A0A6L2PMI7</accession>
<keyword evidence="10" id="KW-1185">Reference proteome</keyword>
<dbReference type="InterPro" id="IPR049589">
    <property type="entry name" value="NXP1_M-like"/>
</dbReference>
<evidence type="ECO:0000313" key="9">
    <source>
        <dbReference type="EMBL" id="GFG33616.1"/>
    </source>
</evidence>
<feature type="region of interest" description="Disordered" evidence="6">
    <location>
        <begin position="555"/>
        <end position="580"/>
    </location>
</feature>
<evidence type="ECO:0000256" key="4">
    <source>
        <dbReference type="ARBA" id="ARBA00022454"/>
    </source>
</evidence>
<feature type="domain" description="Rad21/Rec8-like protein N-terminal" evidence="8">
    <location>
        <begin position="1"/>
        <end position="103"/>
    </location>
</feature>
<dbReference type="CDD" id="cd21792">
    <property type="entry name" value="Rad21_Rec8_M_NXP1-like"/>
    <property type="match status" value="1"/>
</dbReference>
<dbReference type="GO" id="GO:0003682">
    <property type="term" value="F:chromatin binding"/>
    <property type="evidence" value="ECO:0007669"/>
    <property type="project" value="TreeGrafter"/>
</dbReference>
<dbReference type="GO" id="GO:0005634">
    <property type="term" value="C:nucleus"/>
    <property type="evidence" value="ECO:0007669"/>
    <property type="project" value="UniProtKB-SubCell"/>
</dbReference>
<dbReference type="PANTHER" id="PTHR12585:SF69">
    <property type="entry name" value="FI11703P"/>
    <property type="match status" value="1"/>
</dbReference>
<name>A0A6L2PMI7_COPFO</name>
<dbReference type="InterPro" id="IPR036390">
    <property type="entry name" value="WH_DNA-bd_sf"/>
</dbReference>
<reference evidence="10" key="1">
    <citation type="submission" date="2020-01" db="EMBL/GenBank/DDBJ databases">
        <title>Draft genome sequence of the Termite Coptotermes fromosanus.</title>
        <authorList>
            <person name="Itakura S."/>
            <person name="Yosikawa Y."/>
            <person name="Umezawa K."/>
        </authorList>
    </citation>
    <scope>NUCLEOTIDE SEQUENCE [LARGE SCALE GENOMIC DNA]</scope>
</reference>
<feature type="domain" description="Rad21/Rec8-like protein C-terminal eukaryotic" evidence="7">
    <location>
        <begin position="721"/>
        <end position="772"/>
    </location>
</feature>
<feature type="compositionally biased region" description="Pro residues" evidence="6">
    <location>
        <begin position="321"/>
        <end position="337"/>
    </location>
</feature>
<comment type="similarity">
    <text evidence="3">Belongs to the rad21 family.</text>
</comment>
<dbReference type="InterPro" id="IPR039781">
    <property type="entry name" value="Rad21/Rec8-like"/>
</dbReference>
<dbReference type="FunCoup" id="A0A6L2PMI7">
    <property type="interactions" value="1872"/>
</dbReference>
<dbReference type="GO" id="GO:0007062">
    <property type="term" value="P:sister chromatid cohesion"/>
    <property type="evidence" value="ECO:0007669"/>
    <property type="project" value="InterPro"/>
</dbReference>
<dbReference type="GO" id="GO:1990414">
    <property type="term" value="P:replication-born double-strand break repair via sister chromatid exchange"/>
    <property type="evidence" value="ECO:0007669"/>
    <property type="project" value="TreeGrafter"/>
</dbReference>
<evidence type="ECO:0000259" key="8">
    <source>
        <dbReference type="Pfam" id="PF04825"/>
    </source>
</evidence>
<dbReference type="Pfam" id="PF04824">
    <property type="entry name" value="Rad21_Rec8"/>
    <property type="match status" value="1"/>
</dbReference>
<dbReference type="SUPFAM" id="SSF46785">
    <property type="entry name" value="Winged helix' DNA-binding domain"/>
    <property type="match status" value="1"/>
</dbReference>
<gene>
    <name evidence="9" type="ORF">Cfor_10545</name>
</gene>
<dbReference type="OrthoDB" id="10071381at2759"/>
<feature type="region of interest" description="Disordered" evidence="6">
    <location>
        <begin position="253"/>
        <end position="352"/>
    </location>
</feature>
<dbReference type="InterPro" id="IPR006909">
    <property type="entry name" value="Rad21/Rec8_C_eu"/>
</dbReference>
<organism evidence="9 10">
    <name type="scientific">Coptotermes formosanus</name>
    <name type="common">Formosan subterranean termite</name>
    <dbReference type="NCBI Taxonomy" id="36987"/>
    <lineage>
        <taxon>Eukaryota</taxon>
        <taxon>Metazoa</taxon>
        <taxon>Ecdysozoa</taxon>
        <taxon>Arthropoda</taxon>
        <taxon>Hexapoda</taxon>
        <taxon>Insecta</taxon>
        <taxon>Pterygota</taxon>
        <taxon>Neoptera</taxon>
        <taxon>Polyneoptera</taxon>
        <taxon>Dictyoptera</taxon>
        <taxon>Blattodea</taxon>
        <taxon>Blattoidea</taxon>
        <taxon>Termitoidae</taxon>
        <taxon>Rhinotermitidae</taxon>
        <taxon>Coptotermes</taxon>
    </lineage>
</organism>
<dbReference type="InterPro" id="IPR006910">
    <property type="entry name" value="Rad21_Rec8_N"/>
</dbReference>
<dbReference type="Proteomes" id="UP000502823">
    <property type="component" value="Unassembled WGS sequence"/>
</dbReference>
<comment type="subcellular location">
    <subcellularLocation>
        <location evidence="2">Chromosome</location>
    </subcellularLocation>
    <subcellularLocation>
        <location evidence="1">Nucleus</location>
    </subcellularLocation>
</comment>
<evidence type="ECO:0008006" key="11">
    <source>
        <dbReference type="Google" id="ProtNLM"/>
    </source>
</evidence>
<evidence type="ECO:0000256" key="2">
    <source>
        <dbReference type="ARBA" id="ARBA00004286"/>
    </source>
</evidence>
<dbReference type="Pfam" id="PF04825">
    <property type="entry name" value="Rad21_Rec8_N"/>
    <property type="match status" value="1"/>
</dbReference>
<dbReference type="AlphaFoldDB" id="A0A6L2PMI7"/>
<protein>
    <recommendedName>
        <fullName evidence="11">Rad21/Rec8-like protein N-terminal domain-containing protein</fullName>
    </recommendedName>
</protein>
<evidence type="ECO:0000256" key="3">
    <source>
        <dbReference type="ARBA" id="ARBA00009870"/>
    </source>
</evidence>
<evidence type="ECO:0000259" key="7">
    <source>
        <dbReference type="Pfam" id="PF04824"/>
    </source>
</evidence>
<sequence length="777" mass="85154">MFYAHFVLAKKGPLARIWLAAHWDKKLTKAHVFETNIEKSVDGILQPKVKMALRTSGHLLLGVVRIYSRKAKYLLADCNEAFVKIKMAFRPGMVDLPEEHREAAVNAITLPEVFHDFDTAMPELNDVDIEAQFSLNQSRAEEITMREDYGNINLVASDEGFGDMGFDTEPPELMRGVSNLEPSLDQANLLFSDGPSVDQIALEKEKEPQASTSGGQSSRSALEIDAPIRDDGFGGNLGQDIIAGGLFEGGLFDDAPMPAEVPAVETSSVQQAEEPEKLPEEAAAHDSDDDMGDHFGGPPSVGGQSMDGDSRPSTPVQGLVPEPPPPEPQPVIPPPIEPAFQDQVDEQPGGVAHEQTTLLQNEEESFALAPVDASALRGFTKTKRKRKLIVDEIKNISGEEMKAQLSDTSDIVTTLDLAPPTKRLMHWKETGGVEKLFALPGRPIPARSLSKIYQRHLTSRAAENYDFGVTGDENEEDLALEQVKDAEGEVQVEVTVGGKRVVRKRKLAEHEDFLPPPTPQQPLLQSEVPDMAVLGAETLDSAQLAAMVPTPAPTAAPLLAPPTPGVPPPTPGLPPTTPGLVPPATPMPPTPLPMDVEMPQIPPDQVDLYLHSHIGVSEVPAVIVVHVISCFILNFVNMSQNNPLMANMGYDDQHPPAQTPGAISERGVATPWNEDYEFPASVGLPEEQQVDETYEQFEERVLNKRAGHMYHIVKSKLMRSDKLYLSEMVHRNNRKQVAQKFYTLLVLKKHVVLELYQESSYDDIMITRGAKFDNPSL</sequence>
<feature type="compositionally biased region" description="Basic and acidic residues" evidence="6">
    <location>
        <begin position="274"/>
        <end position="286"/>
    </location>
</feature>
<dbReference type="GO" id="GO:0008278">
    <property type="term" value="C:cohesin complex"/>
    <property type="evidence" value="ECO:0007669"/>
    <property type="project" value="InterPro"/>
</dbReference>
<evidence type="ECO:0000256" key="1">
    <source>
        <dbReference type="ARBA" id="ARBA00004123"/>
    </source>
</evidence>
<proteinExistence type="inferred from homology"/>
<evidence type="ECO:0000256" key="6">
    <source>
        <dbReference type="SAM" id="MobiDB-lite"/>
    </source>
</evidence>
<dbReference type="Gene3D" id="1.10.10.580">
    <property type="entry name" value="Structural maintenance of chromosome 1. Chain E"/>
    <property type="match status" value="1"/>
</dbReference>
<dbReference type="InParanoid" id="A0A6L2PMI7"/>
<dbReference type="EMBL" id="BLKM01011559">
    <property type="protein sequence ID" value="GFG33616.1"/>
    <property type="molecule type" value="Genomic_DNA"/>
</dbReference>
<comment type="caution">
    <text evidence="9">The sequence shown here is derived from an EMBL/GenBank/DDBJ whole genome shotgun (WGS) entry which is preliminary data.</text>
</comment>
<keyword evidence="5" id="KW-0539">Nucleus</keyword>
<evidence type="ECO:0000256" key="5">
    <source>
        <dbReference type="ARBA" id="ARBA00023242"/>
    </source>
</evidence>